<evidence type="ECO:0000313" key="3">
    <source>
        <dbReference type="EMBL" id="SDC38717.1"/>
    </source>
</evidence>
<dbReference type="Proteomes" id="UP000199416">
    <property type="component" value="Unassembled WGS sequence"/>
</dbReference>
<dbReference type="EMBL" id="FMZF01000002">
    <property type="protein sequence ID" value="SDC38717.1"/>
    <property type="molecule type" value="Genomic_DNA"/>
</dbReference>
<organism evidence="3 4">
    <name type="scientific">Geodermatophilus telluris</name>
    <dbReference type="NCBI Taxonomy" id="1190417"/>
    <lineage>
        <taxon>Bacteria</taxon>
        <taxon>Bacillati</taxon>
        <taxon>Actinomycetota</taxon>
        <taxon>Actinomycetes</taxon>
        <taxon>Geodermatophilales</taxon>
        <taxon>Geodermatophilaceae</taxon>
        <taxon>Geodermatophilus</taxon>
    </lineage>
</organism>
<dbReference type="Gene3D" id="3.30.470.20">
    <property type="entry name" value="ATP-grasp fold, B domain"/>
    <property type="match status" value="1"/>
</dbReference>
<dbReference type="GO" id="GO:0046872">
    <property type="term" value="F:metal ion binding"/>
    <property type="evidence" value="ECO:0007669"/>
    <property type="project" value="InterPro"/>
</dbReference>
<dbReference type="STRING" id="1190417.SAMN05660690_1219"/>
<dbReference type="AlphaFoldDB" id="A0A1G6L6A9"/>
<protein>
    <submittedName>
        <fullName evidence="3">Predicted ATP-dependent carboligase, ATP-grasp superfamily</fullName>
    </submittedName>
</protein>
<keyword evidence="1" id="KW-0547">Nucleotide-binding</keyword>
<dbReference type="PROSITE" id="PS50975">
    <property type="entry name" value="ATP_GRASP"/>
    <property type="match status" value="1"/>
</dbReference>
<evidence type="ECO:0000259" key="2">
    <source>
        <dbReference type="PROSITE" id="PS50975"/>
    </source>
</evidence>
<reference evidence="4" key="1">
    <citation type="submission" date="2016-10" db="EMBL/GenBank/DDBJ databases">
        <authorList>
            <person name="Varghese N."/>
            <person name="Submissions S."/>
        </authorList>
    </citation>
    <scope>NUCLEOTIDE SEQUENCE [LARGE SCALE GENOMIC DNA]</scope>
    <source>
        <strain evidence="4">DSM 45421</strain>
    </source>
</reference>
<dbReference type="InterPro" id="IPR011761">
    <property type="entry name" value="ATP-grasp"/>
</dbReference>
<evidence type="ECO:0000313" key="4">
    <source>
        <dbReference type="Proteomes" id="UP000199416"/>
    </source>
</evidence>
<proteinExistence type="predicted"/>
<dbReference type="SUPFAM" id="SSF56059">
    <property type="entry name" value="Glutathione synthetase ATP-binding domain-like"/>
    <property type="match status" value="1"/>
</dbReference>
<keyword evidence="1" id="KW-0067">ATP-binding</keyword>
<sequence>MSRPPAVVIGLDTITGLQTARTLSSRGVPVVGLSNDLRHYACRTRACVRVLQADLLGAPLVDALVELGPELDGPAALFPCTDVSVLLVSRHRDRLAPWYRIALPDHDVVELLMDKSTFLRHAQATGLPIPGTAFLDDRGDAEEAARTLTFPVVVKPPIKSPTWQGHTNLKAFQVQDASELLEVYDRVSAWSDCLIAQEWVAGGVDSLYSCNAYFDRSSRPLVTFVARKIRQWPPLTGTSSLGEECRNDEVLDGTVALFRSVGYVGLGYVEMKRDARTGRHLVIEPNVGRPTGRSAIAEGGGVELLLTAYCDMVGFPLPEARQQRYVGAKWIDDRRDVQSALYWVRRGELTPLQWWRSVRGPKSHAVASRSDPLPLVHDLLQSTGRAVRLIAARSGRLLRQRWPVRRPAPHGP</sequence>
<keyword evidence="4" id="KW-1185">Reference proteome</keyword>
<dbReference type="GO" id="GO:0016874">
    <property type="term" value="F:ligase activity"/>
    <property type="evidence" value="ECO:0007669"/>
    <property type="project" value="UniProtKB-KW"/>
</dbReference>
<keyword evidence="3" id="KW-0436">Ligase</keyword>
<name>A0A1G6L6A9_9ACTN</name>
<gene>
    <name evidence="3" type="ORF">SAMN05660690_1219</name>
</gene>
<dbReference type="GO" id="GO:0005524">
    <property type="term" value="F:ATP binding"/>
    <property type="evidence" value="ECO:0007669"/>
    <property type="project" value="UniProtKB-UniRule"/>
</dbReference>
<accession>A0A1G6L6A9</accession>
<evidence type="ECO:0000256" key="1">
    <source>
        <dbReference type="PROSITE-ProRule" id="PRU00409"/>
    </source>
</evidence>
<feature type="domain" description="ATP-grasp" evidence="2">
    <location>
        <begin position="119"/>
        <end position="313"/>
    </location>
</feature>